<name>A0ABR2H4Z3_9EUKA</name>
<dbReference type="Pfam" id="PF05184">
    <property type="entry name" value="SapB_1"/>
    <property type="match status" value="1"/>
</dbReference>
<proteinExistence type="predicted"/>
<dbReference type="PANTHER" id="PTHR11480">
    <property type="entry name" value="SAPOSIN-RELATED"/>
    <property type="match status" value="1"/>
</dbReference>
<dbReference type="InterPro" id="IPR008373">
    <property type="entry name" value="Saposin"/>
</dbReference>
<evidence type="ECO:0000313" key="5">
    <source>
        <dbReference type="Proteomes" id="UP001470230"/>
    </source>
</evidence>
<sequence length="292" mass="33778">MLFVFLTFGFSVPIKRISTRFSTKQSNDGSLCDLCHQFVTYVKDFIQSASLEEEIKEFLDGYCDTLSWPTRDICKNLVSSYLPTIIQMAEDEIDTLQICQKIGLCNETSKFTKKVAHIKPKNDDTASCALCQQLVHVVNFLLANETLEEEIEEMALSYCDSYGWPTKDICRNTIQTYLPSFITYCKDNIDPFKICERVGFCDSVTTLSPSRYYYRKSDQGCQTCQNWFKWAEDKLDEVTVEGLWKLISEECPRVPYLNYFCQIINEQNIETFISLILSALPPEQCCQWIKVC</sequence>
<keyword evidence="2" id="KW-0325">Glycoprotein</keyword>
<gene>
    <name evidence="4" type="ORF">M9Y10_027750</name>
</gene>
<dbReference type="SMART" id="SM00741">
    <property type="entry name" value="SapB"/>
    <property type="match status" value="3"/>
</dbReference>
<feature type="domain" description="Saposin B-type" evidence="3">
    <location>
        <begin position="124"/>
        <end position="205"/>
    </location>
</feature>
<feature type="domain" description="Saposin B-type" evidence="3">
    <location>
        <begin position="28"/>
        <end position="109"/>
    </location>
</feature>
<dbReference type="InterPro" id="IPR007856">
    <property type="entry name" value="SapB_1"/>
</dbReference>
<protein>
    <recommendedName>
        <fullName evidence="3">Saposin B-type domain-containing protein</fullName>
    </recommendedName>
</protein>
<dbReference type="InterPro" id="IPR051428">
    <property type="entry name" value="Sphingo_Act-Surfact_Prot"/>
</dbReference>
<dbReference type="InterPro" id="IPR008138">
    <property type="entry name" value="SapB_2"/>
</dbReference>
<feature type="domain" description="Saposin B-type" evidence="3">
    <location>
        <begin position="217"/>
        <end position="292"/>
    </location>
</feature>
<evidence type="ECO:0000313" key="4">
    <source>
        <dbReference type="EMBL" id="KAK8840918.1"/>
    </source>
</evidence>
<dbReference type="InterPro" id="IPR008139">
    <property type="entry name" value="SaposinB_dom"/>
</dbReference>
<dbReference type="Proteomes" id="UP001470230">
    <property type="component" value="Unassembled WGS sequence"/>
</dbReference>
<dbReference type="Gene3D" id="1.10.225.10">
    <property type="entry name" value="Saposin-like"/>
    <property type="match status" value="3"/>
</dbReference>
<keyword evidence="1" id="KW-1015">Disulfide bond</keyword>
<evidence type="ECO:0000256" key="1">
    <source>
        <dbReference type="ARBA" id="ARBA00023157"/>
    </source>
</evidence>
<dbReference type="InterPro" id="IPR011001">
    <property type="entry name" value="Saposin-like"/>
</dbReference>
<dbReference type="PRINTS" id="PR01797">
    <property type="entry name" value="SAPOSIN"/>
</dbReference>
<dbReference type="SUPFAM" id="SSF47862">
    <property type="entry name" value="Saposin"/>
    <property type="match status" value="3"/>
</dbReference>
<keyword evidence="5" id="KW-1185">Reference proteome</keyword>
<organism evidence="4 5">
    <name type="scientific">Tritrichomonas musculus</name>
    <dbReference type="NCBI Taxonomy" id="1915356"/>
    <lineage>
        <taxon>Eukaryota</taxon>
        <taxon>Metamonada</taxon>
        <taxon>Parabasalia</taxon>
        <taxon>Tritrichomonadida</taxon>
        <taxon>Tritrichomonadidae</taxon>
        <taxon>Tritrichomonas</taxon>
    </lineage>
</organism>
<reference evidence="4 5" key="1">
    <citation type="submission" date="2024-04" db="EMBL/GenBank/DDBJ databases">
        <title>Tritrichomonas musculus Genome.</title>
        <authorList>
            <person name="Alves-Ferreira E."/>
            <person name="Grigg M."/>
            <person name="Lorenzi H."/>
            <person name="Galac M."/>
        </authorList>
    </citation>
    <scope>NUCLEOTIDE SEQUENCE [LARGE SCALE GENOMIC DNA]</scope>
    <source>
        <strain evidence="4 5">EAF2021</strain>
    </source>
</reference>
<dbReference type="Pfam" id="PF03489">
    <property type="entry name" value="SapB_2"/>
    <property type="match status" value="1"/>
</dbReference>
<evidence type="ECO:0000259" key="3">
    <source>
        <dbReference type="PROSITE" id="PS50015"/>
    </source>
</evidence>
<dbReference type="PROSITE" id="PS50015">
    <property type="entry name" value="SAP_B"/>
    <property type="match status" value="3"/>
</dbReference>
<evidence type="ECO:0000256" key="2">
    <source>
        <dbReference type="ARBA" id="ARBA00023180"/>
    </source>
</evidence>
<comment type="caution">
    <text evidence="4">The sequence shown here is derived from an EMBL/GenBank/DDBJ whole genome shotgun (WGS) entry which is preliminary data.</text>
</comment>
<accession>A0ABR2H4Z3</accession>
<dbReference type="EMBL" id="JAPFFF010000043">
    <property type="protein sequence ID" value="KAK8840918.1"/>
    <property type="molecule type" value="Genomic_DNA"/>
</dbReference>